<dbReference type="EMBL" id="OZ075134">
    <property type="protein sequence ID" value="CAL4992791.1"/>
    <property type="molecule type" value="Genomic_DNA"/>
</dbReference>
<dbReference type="PANTHER" id="PTHR31549">
    <property type="entry name" value="PROTEIN, PUTATIVE (DUF247)-RELATED-RELATED"/>
    <property type="match status" value="1"/>
</dbReference>
<dbReference type="AlphaFoldDB" id="A0ABC9B680"/>
<dbReference type="Pfam" id="PF03140">
    <property type="entry name" value="DUF247"/>
    <property type="match status" value="1"/>
</dbReference>
<reference evidence="2" key="1">
    <citation type="submission" date="2024-10" db="EMBL/GenBank/DDBJ databases">
        <authorList>
            <person name="Ryan C."/>
        </authorList>
    </citation>
    <scope>NUCLEOTIDE SEQUENCE [LARGE SCALE GENOMIC DNA]</scope>
</reference>
<protein>
    <submittedName>
        <fullName evidence="2">Uncharacterized protein</fullName>
    </submittedName>
</protein>
<dbReference type="PANTHER" id="PTHR31549:SF272">
    <property type="match status" value="1"/>
</dbReference>
<organism evidence="2 3">
    <name type="scientific">Urochloa decumbens</name>
    <dbReference type="NCBI Taxonomy" id="240449"/>
    <lineage>
        <taxon>Eukaryota</taxon>
        <taxon>Viridiplantae</taxon>
        <taxon>Streptophyta</taxon>
        <taxon>Embryophyta</taxon>
        <taxon>Tracheophyta</taxon>
        <taxon>Spermatophyta</taxon>
        <taxon>Magnoliopsida</taxon>
        <taxon>Liliopsida</taxon>
        <taxon>Poales</taxon>
        <taxon>Poaceae</taxon>
        <taxon>PACMAD clade</taxon>
        <taxon>Panicoideae</taxon>
        <taxon>Panicodae</taxon>
        <taxon>Paniceae</taxon>
        <taxon>Melinidinae</taxon>
        <taxon>Urochloa</taxon>
    </lineage>
</organism>
<gene>
    <name evidence="2" type="ORF">URODEC1_LOCUS61279</name>
</gene>
<evidence type="ECO:0000256" key="1">
    <source>
        <dbReference type="SAM" id="Phobius"/>
    </source>
</evidence>
<keyword evidence="1" id="KW-1133">Transmembrane helix</keyword>
<proteinExistence type="predicted"/>
<dbReference type="InterPro" id="IPR004158">
    <property type="entry name" value="DUF247_pln"/>
</dbReference>
<dbReference type="Proteomes" id="UP001497457">
    <property type="component" value="Chromosome 24b"/>
</dbReference>
<evidence type="ECO:0000313" key="2">
    <source>
        <dbReference type="EMBL" id="CAL4992791.1"/>
    </source>
</evidence>
<sequence>MWVVDIEKMLDGDEADLPTSPAEEWRSHSIFRVPSHFKMVRGNNAFKPQTVTLGPFHHDRDSHAIMEGHKRTAVRHLLRRAGKPLRELAAAMEEVANEMEDAYDGLDGEWRGRNRGRFLEMMIADGCFLLEVMRNYNWDFSDYTPSDPVFSPHAVVHIAVLLQRDMLMIENQLPLLLLQRIVAVEGRPSDDVAINKLVLGFLGMDIDSAANVGTRLGPGLQPLELYRRSLLGANKKATVPRSAQKLWEAGIRFSPSNTDFLDDVSFHGRRHELRMPLVVLDDSTEYIYNNVMAFEALHAGTGNDVTAFVLFMRDMVHSVDDVARLRMAGILMHGDLTGSNGAVVALLHGLTKDVVKIGNSWLFAVRDAVEIHCRDSWRLFVFESWANLRKTYFTTALTFSIFFLITDLMRTAYAVMSYELTKHRHG</sequence>
<feature type="transmembrane region" description="Helical" evidence="1">
    <location>
        <begin position="392"/>
        <end position="415"/>
    </location>
</feature>
<keyword evidence="3" id="KW-1185">Reference proteome</keyword>
<evidence type="ECO:0000313" key="3">
    <source>
        <dbReference type="Proteomes" id="UP001497457"/>
    </source>
</evidence>
<name>A0ABC9B680_9POAL</name>
<accession>A0ABC9B680</accession>
<keyword evidence="1" id="KW-0472">Membrane</keyword>
<keyword evidence="1" id="KW-0812">Transmembrane</keyword>